<feature type="transmembrane region" description="Helical" evidence="4">
    <location>
        <begin position="208"/>
        <end position="234"/>
    </location>
</feature>
<evidence type="ECO:0000256" key="3">
    <source>
        <dbReference type="ARBA" id="ARBA00023136"/>
    </source>
</evidence>
<evidence type="ECO:0000313" key="7">
    <source>
        <dbReference type="Proteomes" id="UP000727907"/>
    </source>
</evidence>
<sequence length="418" mass="43823">MIDFGQRVLLFSSIGHALMHMMTAFYAVIVLTLAVSWNLPPEDLLRLYAPATILLGVVSLPAGWASDKFGAPAMMVVMFLGLGLSSIACGLVPTGDTLALSLALCGIGAFGAFYHSVGIGWVIRTAKEQGHAMGVNGLWGSAGLALYGIVPGVLITLASWRAAFIVPGIVCLVVGAVLWVQIRQGKVGDRAMPQAKGTQVGRRDFWRVFSVLSVTMALEGVIWQAVMFGAAMVFEVKLAPEISALRDGLASWGVATQIVLWVGLATSMIYVVSGVAQYAMGRRIIDRYPLKATYIVASALQVVAMLALAMGNGYVALLGAIGSAVLSSAAGPIENILIARYTPSRYHGLGFGAKFVVAFGAGPLAILLIAWVRETTGSLELLFLGLAVISVVITLVALLLPGNERDASLPAPQAAPAE</sequence>
<keyword evidence="7" id="KW-1185">Reference proteome</keyword>
<keyword evidence="3 4" id="KW-0472">Membrane</keyword>
<organism evidence="6 7">
    <name type="scientific">Reyranella humidisoli</name>
    <dbReference type="NCBI Taxonomy" id="2849149"/>
    <lineage>
        <taxon>Bacteria</taxon>
        <taxon>Pseudomonadati</taxon>
        <taxon>Pseudomonadota</taxon>
        <taxon>Alphaproteobacteria</taxon>
        <taxon>Hyphomicrobiales</taxon>
        <taxon>Reyranellaceae</taxon>
        <taxon>Reyranella</taxon>
    </lineage>
</organism>
<comment type="caution">
    <text evidence="6">The sequence shown here is derived from an EMBL/GenBank/DDBJ whole genome shotgun (WGS) entry which is preliminary data.</text>
</comment>
<feature type="transmembrane region" description="Helical" evidence="4">
    <location>
        <begin position="164"/>
        <end position="182"/>
    </location>
</feature>
<feature type="transmembrane region" description="Helical" evidence="4">
    <location>
        <begin position="9"/>
        <end position="35"/>
    </location>
</feature>
<feature type="transmembrane region" description="Helical" evidence="4">
    <location>
        <begin position="47"/>
        <end position="66"/>
    </location>
</feature>
<feature type="transmembrane region" description="Helical" evidence="4">
    <location>
        <begin position="99"/>
        <end position="123"/>
    </location>
</feature>
<feature type="domain" description="Major facilitator superfamily (MFS) profile" evidence="5">
    <location>
        <begin position="8"/>
        <end position="405"/>
    </location>
</feature>
<evidence type="ECO:0000313" key="6">
    <source>
        <dbReference type="EMBL" id="MBU8876861.1"/>
    </source>
</evidence>
<dbReference type="Pfam" id="PF07690">
    <property type="entry name" value="MFS_1"/>
    <property type="match status" value="1"/>
</dbReference>
<keyword evidence="1 4" id="KW-0812">Transmembrane</keyword>
<reference evidence="6 7" key="1">
    <citation type="submission" date="2021-06" db="EMBL/GenBank/DDBJ databases">
        <authorList>
            <person name="Lee D.H."/>
        </authorList>
    </citation>
    <scope>NUCLEOTIDE SEQUENCE [LARGE SCALE GENOMIC DNA]</scope>
    <source>
        <strain evidence="6 7">MMS21-HV4-11</strain>
    </source>
</reference>
<dbReference type="EMBL" id="JAHOPB010000003">
    <property type="protein sequence ID" value="MBU8876861.1"/>
    <property type="molecule type" value="Genomic_DNA"/>
</dbReference>
<proteinExistence type="predicted"/>
<feature type="transmembrane region" description="Helical" evidence="4">
    <location>
        <begin position="254"/>
        <end position="280"/>
    </location>
</feature>
<feature type="transmembrane region" description="Helical" evidence="4">
    <location>
        <begin position="292"/>
        <end position="310"/>
    </location>
</feature>
<gene>
    <name evidence="6" type="ORF">KQ910_24010</name>
</gene>
<dbReference type="RefSeq" id="WP_216966082.1">
    <property type="nucleotide sequence ID" value="NZ_JAHOPB010000003.1"/>
</dbReference>
<evidence type="ECO:0000256" key="1">
    <source>
        <dbReference type="ARBA" id="ARBA00022692"/>
    </source>
</evidence>
<keyword evidence="2 4" id="KW-1133">Transmembrane helix</keyword>
<evidence type="ECO:0000259" key="5">
    <source>
        <dbReference type="PROSITE" id="PS50850"/>
    </source>
</evidence>
<dbReference type="InterPro" id="IPR011701">
    <property type="entry name" value="MFS"/>
</dbReference>
<feature type="transmembrane region" description="Helical" evidence="4">
    <location>
        <begin position="316"/>
        <end position="339"/>
    </location>
</feature>
<feature type="transmembrane region" description="Helical" evidence="4">
    <location>
        <begin position="73"/>
        <end position="93"/>
    </location>
</feature>
<dbReference type="PROSITE" id="PS50850">
    <property type="entry name" value="MFS"/>
    <property type="match status" value="1"/>
</dbReference>
<evidence type="ECO:0000256" key="2">
    <source>
        <dbReference type="ARBA" id="ARBA00022989"/>
    </source>
</evidence>
<accession>A0ABS6IR80</accession>
<dbReference type="InterPro" id="IPR020846">
    <property type="entry name" value="MFS_dom"/>
</dbReference>
<feature type="transmembrane region" description="Helical" evidence="4">
    <location>
        <begin position="135"/>
        <end position="158"/>
    </location>
</feature>
<feature type="transmembrane region" description="Helical" evidence="4">
    <location>
        <begin position="351"/>
        <end position="372"/>
    </location>
</feature>
<protein>
    <submittedName>
        <fullName evidence="6">MFS transporter</fullName>
    </submittedName>
</protein>
<dbReference type="Proteomes" id="UP000727907">
    <property type="component" value="Unassembled WGS sequence"/>
</dbReference>
<name>A0ABS6IR80_9HYPH</name>
<dbReference type="PANTHER" id="PTHR43129:SF1">
    <property type="entry name" value="FOSMIDOMYCIN RESISTANCE PROTEIN"/>
    <property type="match status" value="1"/>
</dbReference>
<feature type="transmembrane region" description="Helical" evidence="4">
    <location>
        <begin position="378"/>
        <end position="400"/>
    </location>
</feature>
<evidence type="ECO:0000256" key="4">
    <source>
        <dbReference type="SAM" id="Phobius"/>
    </source>
</evidence>
<dbReference type="PANTHER" id="PTHR43129">
    <property type="entry name" value="FOSMIDOMYCIN RESISTANCE PROTEIN"/>
    <property type="match status" value="1"/>
</dbReference>